<dbReference type="Proteomes" id="UP000248329">
    <property type="component" value="Unassembled WGS sequence"/>
</dbReference>
<dbReference type="EMBL" id="PQXF01000008">
    <property type="protein sequence ID" value="PXF61123.1"/>
    <property type="molecule type" value="Genomic_DNA"/>
</dbReference>
<organism evidence="1 2">
    <name type="scientific">Candidatus Methanogaster sp</name>
    <dbReference type="NCBI Taxonomy" id="3386292"/>
    <lineage>
        <taxon>Archaea</taxon>
        <taxon>Methanobacteriati</taxon>
        <taxon>Methanobacteriota</taxon>
        <taxon>Stenosarchaea group</taxon>
        <taxon>Methanomicrobia</taxon>
        <taxon>Methanosarcinales</taxon>
        <taxon>ANME-2 cluster</taxon>
        <taxon>Candidatus Methanogasteraceae</taxon>
        <taxon>Candidatus Methanogaster</taxon>
    </lineage>
</organism>
<evidence type="ECO:0000313" key="2">
    <source>
        <dbReference type="Proteomes" id="UP000248329"/>
    </source>
</evidence>
<accession>A0AC61L476</accession>
<keyword evidence="1" id="KW-0648">Protein biosynthesis</keyword>
<reference evidence="1" key="1">
    <citation type="submission" date="2018-01" db="EMBL/GenBank/DDBJ databases">
        <authorList>
            <person name="Krukenberg V."/>
        </authorList>
    </citation>
    <scope>NUCLEOTIDE SEQUENCE</scope>
    <source>
        <strain evidence="1">E20ANME2</strain>
    </source>
</reference>
<keyword evidence="1" id="KW-0396">Initiation factor</keyword>
<gene>
    <name evidence="1" type="ORF">C4B59_06075</name>
</gene>
<protein>
    <submittedName>
        <fullName evidence="1">Translation initiation factor IF-6</fullName>
    </submittedName>
</protein>
<sequence length="219" mass="22754">MDQKLTLYGSTVLGIFATVTEDVAFVPAGVPDLAAQQIKDVLQVRIVPVSLAGSFIVGSLLCGNRTGFVVSKYAHPSEIEELRELGDVQLLPSLMNACGNIILANDTAAIVHPHLSDKAVAVIRETMQVDVQRATIAGLKTVGMAGIATNKGVLVHPQVSDAEIAILEDVFGLPVDIGTVNFGSPLIGAGLLANSAGYLAGADTTGHELGRIEDALGYL</sequence>
<evidence type="ECO:0000313" key="1">
    <source>
        <dbReference type="EMBL" id="PXF61123.1"/>
    </source>
</evidence>
<comment type="caution">
    <text evidence="1">The sequence shown here is derived from an EMBL/GenBank/DDBJ whole genome shotgun (WGS) entry which is preliminary data.</text>
</comment>
<proteinExistence type="predicted"/>
<name>A0AC61L476_9EURY</name>